<dbReference type="RefSeq" id="WP_073276555.1">
    <property type="nucleotide sequence ID" value="NZ_FRAC01000012.1"/>
</dbReference>
<name>A0A1M6SUH5_9FIRM</name>
<feature type="transmembrane region" description="Helical" evidence="7">
    <location>
        <begin position="288"/>
        <end position="305"/>
    </location>
</feature>
<feature type="transmembrane region" description="Helical" evidence="7">
    <location>
        <begin position="80"/>
        <end position="99"/>
    </location>
</feature>
<feature type="transmembrane region" description="Helical" evidence="7">
    <location>
        <begin position="50"/>
        <end position="68"/>
    </location>
</feature>
<feature type="transmembrane region" description="Helical" evidence="7">
    <location>
        <begin position="105"/>
        <end position="128"/>
    </location>
</feature>
<dbReference type="PROSITE" id="PS50850">
    <property type="entry name" value="MFS"/>
    <property type="match status" value="1"/>
</dbReference>
<feature type="transmembrane region" description="Helical" evidence="7">
    <location>
        <begin position="170"/>
        <end position="191"/>
    </location>
</feature>
<feature type="transmembrane region" description="Helical" evidence="7">
    <location>
        <begin position="140"/>
        <end position="158"/>
    </location>
</feature>
<dbReference type="STRING" id="1121322.SAMN02745136_02603"/>
<evidence type="ECO:0000256" key="2">
    <source>
        <dbReference type="ARBA" id="ARBA00022448"/>
    </source>
</evidence>
<reference evidence="9 10" key="1">
    <citation type="submission" date="2016-11" db="EMBL/GenBank/DDBJ databases">
        <authorList>
            <person name="Jaros S."/>
            <person name="Januszkiewicz K."/>
            <person name="Wedrychowicz H."/>
        </authorList>
    </citation>
    <scope>NUCLEOTIDE SEQUENCE [LARGE SCALE GENOMIC DNA]</scope>
    <source>
        <strain evidence="9 10">DSM 15929</strain>
    </source>
</reference>
<feature type="domain" description="Major facilitator superfamily (MFS) profile" evidence="8">
    <location>
        <begin position="16"/>
        <end position="400"/>
    </location>
</feature>
<feature type="transmembrane region" description="Helical" evidence="7">
    <location>
        <begin position="378"/>
        <end position="395"/>
    </location>
</feature>
<dbReference type="PANTHER" id="PTHR43124:SF3">
    <property type="entry name" value="CHLORAMPHENICOL EFFLUX PUMP RV0191"/>
    <property type="match status" value="1"/>
</dbReference>
<feature type="transmembrane region" description="Helical" evidence="7">
    <location>
        <begin position="222"/>
        <end position="243"/>
    </location>
</feature>
<evidence type="ECO:0000313" key="9">
    <source>
        <dbReference type="EMBL" id="SHK48381.1"/>
    </source>
</evidence>
<evidence type="ECO:0000256" key="3">
    <source>
        <dbReference type="ARBA" id="ARBA00022475"/>
    </source>
</evidence>
<dbReference type="InterPro" id="IPR020846">
    <property type="entry name" value="MFS_dom"/>
</dbReference>
<dbReference type="GO" id="GO:0005886">
    <property type="term" value="C:plasma membrane"/>
    <property type="evidence" value="ECO:0007669"/>
    <property type="project" value="UniProtKB-SubCell"/>
</dbReference>
<protein>
    <submittedName>
        <fullName evidence="9">Predicted arabinose efflux permease, MFS family</fullName>
    </submittedName>
</protein>
<keyword evidence="2" id="KW-0813">Transport</keyword>
<dbReference type="InterPro" id="IPR050189">
    <property type="entry name" value="MFS_Efflux_Transporters"/>
</dbReference>
<dbReference type="Pfam" id="PF07690">
    <property type="entry name" value="MFS_1"/>
    <property type="match status" value="1"/>
</dbReference>
<dbReference type="AlphaFoldDB" id="A0A1M6SUH5"/>
<dbReference type="Gene3D" id="1.20.1250.20">
    <property type="entry name" value="MFS general substrate transporter like domains"/>
    <property type="match status" value="2"/>
</dbReference>
<dbReference type="InterPro" id="IPR036259">
    <property type="entry name" value="MFS_trans_sf"/>
</dbReference>
<accession>A0A1M6SUH5</accession>
<evidence type="ECO:0000256" key="5">
    <source>
        <dbReference type="ARBA" id="ARBA00022989"/>
    </source>
</evidence>
<dbReference type="GO" id="GO:0022857">
    <property type="term" value="F:transmembrane transporter activity"/>
    <property type="evidence" value="ECO:0007669"/>
    <property type="project" value="InterPro"/>
</dbReference>
<sequence length="400" mass="42665">MTQTNMKKTSPSAAVILFVLVITAVSAPLCLNKVSPIAPYLMSGFHLGAAKLGLLISVFSITGIFLALPSGLLIQRFGPYRCILAALLALLSGSLLGVFSPSFLWLLISRILEGTGLALIAVAGPAIVNQVAPAGKKGMFMGLFSSYVGIGQVLTYNLAPLIAKSGGWKYVWWACIGYILLTIFLWILLMAKGTSFASEKPVSRQDKAMTKDLAKNIRNKSLWGLTASLFLYTITYAVIQMFLPTYLNEIRGMELSKASSLVSICCLSGTASSLFAGLLSDKLNSRRVFGGLALIASAALFYSITVLPLGAYPVFIVILGMIPPILPVCTYAAYGEIIENPSQSGTALGILTTGQNLGFTLGPALFGFIVQQSGYHSAFYYTMPLTVLGGILLILNKKVK</sequence>
<evidence type="ECO:0000313" key="10">
    <source>
        <dbReference type="Proteomes" id="UP000184386"/>
    </source>
</evidence>
<keyword evidence="4 7" id="KW-0812">Transmembrane</keyword>
<organism evidence="9 10">
    <name type="scientific">Anaerocolumna jejuensis DSM 15929</name>
    <dbReference type="NCBI Taxonomy" id="1121322"/>
    <lineage>
        <taxon>Bacteria</taxon>
        <taxon>Bacillati</taxon>
        <taxon>Bacillota</taxon>
        <taxon>Clostridia</taxon>
        <taxon>Lachnospirales</taxon>
        <taxon>Lachnospiraceae</taxon>
        <taxon>Anaerocolumna</taxon>
    </lineage>
</organism>
<dbReference type="EMBL" id="FRAC01000012">
    <property type="protein sequence ID" value="SHK48381.1"/>
    <property type="molecule type" value="Genomic_DNA"/>
</dbReference>
<evidence type="ECO:0000256" key="1">
    <source>
        <dbReference type="ARBA" id="ARBA00004651"/>
    </source>
</evidence>
<keyword evidence="6 7" id="KW-0472">Membrane</keyword>
<keyword evidence="10" id="KW-1185">Reference proteome</keyword>
<keyword evidence="5 7" id="KW-1133">Transmembrane helix</keyword>
<feature type="transmembrane region" description="Helical" evidence="7">
    <location>
        <begin position="346"/>
        <end position="366"/>
    </location>
</feature>
<evidence type="ECO:0000256" key="7">
    <source>
        <dbReference type="SAM" id="Phobius"/>
    </source>
</evidence>
<dbReference type="PANTHER" id="PTHR43124">
    <property type="entry name" value="PURINE EFFLUX PUMP PBUE"/>
    <property type="match status" value="1"/>
</dbReference>
<evidence type="ECO:0000259" key="8">
    <source>
        <dbReference type="PROSITE" id="PS50850"/>
    </source>
</evidence>
<comment type="subcellular location">
    <subcellularLocation>
        <location evidence="1">Cell membrane</location>
        <topology evidence="1">Multi-pass membrane protein</topology>
    </subcellularLocation>
</comment>
<evidence type="ECO:0000256" key="6">
    <source>
        <dbReference type="ARBA" id="ARBA00023136"/>
    </source>
</evidence>
<feature type="transmembrane region" description="Helical" evidence="7">
    <location>
        <begin position="255"/>
        <end position="276"/>
    </location>
</feature>
<keyword evidence="3" id="KW-1003">Cell membrane</keyword>
<dbReference type="InterPro" id="IPR011701">
    <property type="entry name" value="MFS"/>
</dbReference>
<dbReference type="SUPFAM" id="SSF103473">
    <property type="entry name" value="MFS general substrate transporter"/>
    <property type="match status" value="1"/>
</dbReference>
<gene>
    <name evidence="9" type="ORF">SAMN02745136_02603</name>
</gene>
<dbReference type="Proteomes" id="UP000184386">
    <property type="component" value="Unassembled WGS sequence"/>
</dbReference>
<feature type="transmembrane region" description="Helical" evidence="7">
    <location>
        <begin position="311"/>
        <end position="334"/>
    </location>
</feature>
<evidence type="ECO:0000256" key="4">
    <source>
        <dbReference type="ARBA" id="ARBA00022692"/>
    </source>
</evidence>
<proteinExistence type="predicted"/>